<gene>
    <name evidence="3" type="ORF">CDD80_788</name>
</gene>
<dbReference type="InterPro" id="IPR013087">
    <property type="entry name" value="Znf_C2H2_type"/>
</dbReference>
<feature type="compositionally biased region" description="Polar residues" evidence="1">
    <location>
        <begin position="40"/>
        <end position="59"/>
    </location>
</feature>
<dbReference type="InterPro" id="IPR039970">
    <property type="entry name" value="TF_Grauzone"/>
</dbReference>
<comment type="caution">
    <text evidence="3">The sequence shown here is derived from an EMBL/GenBank/DDBJ whole genome shotgun (WGS) entry which is preliminary data.</text>
</comment>
<feature type="domain" description="C2H2-type" evidence="2">
    <location>
        <begin position="678"/>
        <end position="709"/>
    </location>
</feature>
<dbReference type="PANTHER" id="PTHR23225:SF2">
    <property type="entry name" value="AT09679P-RELATED"/>
    <property type="match status" value="1"/>
</dbReference>
<keyword evidence="4" id="KW-1185">Reference proteome</keyword>
<sequence length="871" mass="95097">MEPSSKKRKLAPKVNASPAPNAQPAQYARETVRLDGPPSSAASSHTTCRSPNSNSSHQSQPPPLPLPPPAPAPAQQQQQPYALHDAPLSERQDFESFARHLQDAAMLIQRQTERPPYTDVAVLFLSWQDDTIVRDDVAALEQVLQKHYHYDTQRWQIPTVPNPSIKLGVQMASFLEHATPNHLLIIYYSGHGYVGSDGQLYWACARDDAAKLKWDCVRCLFEDAQSDILLLLDTCAMPDSATAGSHGVKQAIAACSAEQHPRPADLSRSFTSNVAEALHKLGGGRPFSVQRLYDEIMSQRQQQLAQAPRVSNGATSDQGQSPIFFNLTPGGKGQNLTLAPLPARSLPSASALNGGDAARGREDQIIDPDSVADLRFDEARILVCTTFVGDASPDMAFFNQWLQNTPPLAAKIAVEGMFLGPPTMLLISMPHSIWNVVQHDKVCCFLGYISSHNMIHLYEKLVGPAGVRPSAKEVEDGRILLEARELAAVTPAHARRETDGSLDYQAPASVDRPTHSSPPITPFGEPAKAKDEVEDSAEMQEAAEQLKALSHVRHRSDEGTGQRPRTSLPNAVPNAIRDETTVGSEAPEPAATAESSKSTGGASRVKAPRRFVPKQETRCNHCSHAPFKDSSSLRKHIAAAHTRPFPCAFSFAGCSSTFGSKNEWKRHISSQHLCLQFYRCSECPQGTAEGKGNEFNRKDLFTQHLRRMHAPFHVKRAMTKGDTKLLADWEESVKNMQQSCLVTRRQPPQKSACPKPGCQHEFSGAGSWDEWTEHVGRHMEKGEAQSLGVDALLARWALDEGIIEAKEDGEYRLCAANGLVGGGQQHQQQHGAGPAKEASALSSVGESSRLEDTPMTDAKPADDQGSRQPTM</sequence>
<feature type="compositionally biased region" description="Basic residues" evidence="1">
    <location>
        <begin position="1"/>
        <end position="11"/>
    </location>
</feature>
<feature type="compositionally biased region" description="Pro residues" evidence="1">
    <location>
        <begin position="60"/>
        <end position="72"/>
    </location>
</feature>
<reference evidence="3 4" key="1">
    <citation type="submission" date="2017-06" db="EMBL/GenBank/DDBJ databases">
        <title>Ant-infecting Ophiocordyceps genomes reveal a high diversity of potential behavioral manipulation genes and a possible major role for enterotoxins.</title>
        <authorList>
            <person name="De Bekker C."/>
            <person name="Evans H.C."/>
            <person name="Brachmann A."/>
            <person name="Hughes D.P."/>
        </authorList>
    </citation>
    <scope>NUCLEOTIDE SEQUENCE [LARGE SCALE GENOMIC DNA]</scope>
    <source>
        <strain evidence="3 4">Map16</strain>
    </source>
</reference>
<organism evidence="3 4">
    <name type="scientific">Ophiocordyceps camponoti-rufipedis</name>
    <dbReference type="NCBI Taxonomy" id="2004952"/>
    <lineage>
        <taxon>Eukaryota</taxon>
        <taxon>Fungi</taxon>
        <taxon>Dikarya</taxon>
        <taxon>Ascomycota</taxon>
        <taxon>Pezizomycotina</taxon>
        <taxon>Sordariomycetes</taxon>
        <taxon>Hypocreomycetidae</taxon>
        <taxon>Hypocreales</taxon>
        <taxon>Ophiocordycipitaceae</taxon>
        <taxon>Ophiocordyceps</taxon>
    </lineage>
</organism>
<dbReference type="OrthoDB" id="5388486at2759"/>
<feature type="compositionally biased region" description="Low complexity" evidence="1">
    <location>
        <begin position="584"/>
        <end position="599"/>
    </location>
</feature>
<dbReference type="STRING" id="2004952.A0A2C5YGQ3"/>
<feature type="domain" description="C2H2-type" evidence="2">
    <location>
        <begin position="617"/>
        <end position="641"/>
    </location>
</feature>
<feature type="domain" description="C2H2-type" evidence="2">
    <location>
        <begin position="751"/>
        <end position="778"/>
    </location>
</feature>
<feature type="compositionally biased region" description="Low complexity" evidence="1">
    <location>
        <begin position="15"/>
        <end position="28"/>
    </location>
</feature>
<protein>
    <recommendedName>
        <fullName evidence="2">C2H2-type domain-containing protein</fullName>
    </recommendedName>
</protein>
<accession>A0A2C5YGQ3</accession>
<dbReference type="GO" id="GO:0003700">
    <property type="term" value="F:DNA-binding transcription factor activity"/>
    <property type="evidence" value="ECO:0007669"/>
    <property type="project" value="InterPro"/>
</dbReference>
<feature type="domain" description="C2H2-type" evidence="2">
    <location>
        <begin position="645"/>
        <end position="672"/>
    </location>
</feature>
<evidence type="ECO:0000259" key="2">
    <source>
        <dbReference type="SMART" id="SM00355"/>
    </source>
</evidence>
<feature type="region of interest" description="Disordered" evidence="1">
    <location>
        <begin position="1"/>
        <end position="80"/>
    </location>
</feature>
<evidence type="ECO:0000313" key="4">
    <source>
        <dbReference type="Proteomes" id="UP000226431"/>
    </source>
</evidence>
<dbReference type="PANTHER" id="PTHR23225">
    <property type="entry name" value="ZINC FINGER PROTEIN"/>
    <property type="match status" value="1"/>
</dbReference>
<dbReference type="Proteomes" id="UP000226431">
    <property type="component" value="Unassembled WGS sequence"/>
</dbReference>
<dbReference type="EMBL" id="NJES01000127">
    <property type="protein sequence ID" value="PHH77258.1"/>
    <property type="molecule type" value="Genomic_DNA"/>
</dbReference>
<proteinExistence type="predicted"/>
<dbReference type="Gene3D" id="3.30.160.60">
    <property type="entry name" value="Classic Zinc Finger"/>
    <property type="match status" value="1"/>
</dbReference>
<feature type="region of interest" description="Disordered" evidence="1">
    <location>
        <begin position="821"/>
        <end position="871"/>
    </location>
</feature>
<name>A0A2C5YGQ3_9HYPO</name>
<evidence type="ECO:0000256" key="1">
    <source>
        <dbReference type="SAM" id="MobiDB-lite"/>
    </source>
</evidence>
<feature type="region of interest" description="Disordered" evidence="1">
    <location>
        <begin position="490"/>
        <end position="610"/>
    </location>
</feature>
<dbReference type="AlphaFoldDB" id="A0A2C5YGQ3"/>
<evidence type="ECO:0000313" key="3">
    <source>
        <dbReference type="EMBL" id="PHH77258.1"/>
    </source>
</evidence>
<dbReference type="SMART" id="SM00355">
    <property type="entry name" value="ZnF_C2H2"/>
    <property type="match status" value="4"/>
</dbReference>